<sequence>MKVGFSNRVGALGSVSTEEALECLLKAPMLSDIRSWTHWNHNGLSMASESVGAHVSKYRSHSWHRHIQCEGLEIIRGKRGLDGRGKEINLRAYCVSTMCGVYGASVRWSSAELR</sequence>
<protein>
    <submittedName>
        <fullName evidence="1">Uncharacterized protein</fullName>
    </submittedName>
</protein>
<comment type="caution">
    <text evidence="1">The sequence shown here is derived from an EMBL/GenBank/DDBJ whole genome shotgun (WGS) entry which is preliminary data.</text>
</comment>
<proteinExistence type="predicted"/>
<reference evidence="1 2" key="1">
    <citation type="submission" date="2024-01" db="EMBL/GenBank/DDBJ databases">
        <title>Genome assemblies of Stephania.</title>
        <authorList>
            <person name="Yang L."/>
        </authorList>
    </citation>
    <scope>NUCLEOTIDE SEQUENCE [LARGE SCALE GENOMIC DNA]</scope>
    <source>
        <strain evidence="1">YNDBR</strain>
        <tissue evidence="1">Leaf</tissue>
    </source>
</reference>
<organism evidence="1 2">
    <name type="scientific">Stephania yunnanensis</name>
    <dbReference type="NCBI Taxonomy" id="152371"/>
    <lineage>
        <taxon>Eukaryota</taxon>
        <taxon>Viridiplantae</taxon>
        <taxon>Streptophyta</taxon>
        <taxon>Embryophyta</taxon>
        <taxon>Tracheophyta</taxon>
        <taxon>Spermatophyta</taxon>
        <taxon>Magnoliopsida</taxon>
        <taxon>Ranunculales</taxon>
        <taxon>Menispermaceae</taxon>
        <taxon>Menispermoideae</taxon>
        <taxon>Cissampelideae</taxon>
        <taxon>Stephania</taxon>
    </lineage>
</organism>
<gene>
    <name evidence="1" type="ORF">Syun_012019</name>
</gene>
<name>A0AAP0JZF3_9MAGN</name>
<dbReference type="EMBL" id="JBBNAF010000005">
    <property type="protein sequence ID" value="KAK9142619.1"/>
    <property type="molecule type" value="Genomic_DNA"/>
</dbReference>
<dbReference type="AlphaFoldDB" id="A0AAP0JZF3"/>
<evidence type="ECO:0000313" key="2">
    <source>
        <dbReference type="Proteomes" id="UP001420932"/>
    </source>
</evidence>
<accession>A0AAP0JZF3</accession>
<evidence type="ECO:0000313" key="1">
    <source>
        <dbReference type="EMBL" id="KAK9142619.1"/>
    </source>
</evidence>
<keyword evidence="2" id="KW-1185">Reference proteome</keyword>
<dbReference type="Proteomes" id="UP001420932">
    <property type="component" value="Unassembled WGS sequence"/>
</dbReference>